<gene>
    <name evidence="3" type="ORF">CHYS00102_LOCUS16671</name>
</gene>
<protein>
    <submittedName>
        <fullName evidence="3">Uncharacterized protein</fullName>
    </submittedName>
</protein>
<accession>A0A7S1FTZ3</accession>
<keyword evidence="2" id="KW-0472">Membrane</keyword>
<keyword evidence="2" id="KW-1133">Transmembrane helix</keyword>
<sequence>MCETLLAPFHCLFGLLWAPFHFLGGLLHSLFAVVISVPVGLAHLLCCCCPTVVAAAAVGDRRRADGMQDGEATYVDLERMEAGPEAGPGRTDEGSYNLGTAY</sequence>
<evidence type="ECO:0000256" key="2">
    <source>
        <dbReference type="SAM" id="Phobius"/>
    </source>
</evidence>
<dbReference type="AlphaFoldDB" id="A0A7S1FTZ3"/>
<feature type="transmembrane region" description="Helical" evidence="2">
    <location>
        <begin position="41"/>
        <end position="59"/>
    </location>
</feature>
<reference evidence="3" key="1">
    <citation type="submission" date="2021-01" db="EMBL/GenBank/DDBJ databases">
        <authorList>
            <person name="Corre E."/>
            <person name="Pelletier E."/>
            <person name="Niang G."/>
            <person name="Scheremetjew M."/>
            <person name="Finn R."/>
            <person name="Kale V."/>
            <person name="Holt S."/>
            <person name="Cochrane G."/>
            <person name="Meng A."/>
            <person name="Brown T."/>
            <person name="Cohen L."/>
        </authorList>
    </citation>
    <scope>NUCLEOTIDE SEQUENCE</scope>
    <source>
        <strain evidence="3">308</strain>
    </source>
</reference>
<dbReference type="EMBL" id="HBFR01023244">
    <property type="protein sequence ID" value="CAD8889466.1"/>
    <property type="molecule type" value="Transcribed_RNA"/>
</dbReference>
<proteinExistence type="predicted"/>
<feature type="region of interest" description="Disordered" evidence="1">
    <location>
        <begin position="79"/>
        <end position="102"/>
    </location>
</feature>
<keyword evidence="2" id="KW-0812">Transmembrane</keyword>
<evidence type="ECO:0000313" key="3">
    <source>
        <dbReference type="EMBL" id="CAD8889466.1"/>
    </source>
</evidence>
<evidence type="ECO:0000256" key="1">
    <source>
        <dbReference type="SAM" id="MobiDB-lite"/>
    </source>
</evidence>
<feature type="transmembrane region" description="Helical" evidence="2">
    <location>
        <begin position="12"/>
        <end position="35"/>
    </location>
</feature>
<name>A0A7S1FTZ3_9STRA</name>
<organism evidence="3">
    <name type="scientific">Corethron hystrix</name>
    <dbReference type="NCBI Taxonomy" id="216773"/>
    <lineage>
        <taxon>Eukaryota</taxon>
        <taxon>Sar</taxon>
        <taxon>Stramenopiles</taxon>
        <taxon>Ochrophyta</taxon>
        <taxon>Bacillariophyta</taxon>
        <taxon>Coscinodiscophyceae</taxon>
        <taxon>Corethrophycidae</taxon>
        <taxon>Corethrales</taxon>
        <taxon>Corethraceae</taxon>
        <taxon>Corethron</taxon>
    </lineage>
</organism>